<feature type="compositionally biased region" description="Polar residues" evidence="1">
    <location>
        <begin position="212"/>
        <end position="222"/>
    </location>
</feature>
<dbReference type="PANTHER" id="PTHR40429:SF1">
    <property type="entry name" value="FLAGELLAR ASSOCIATED PROTEIN"/>
    <property type="match status" value="1"/>
</dbReference>
<gene>
    <name evidence="2" type="ORF">CTAYLR_007801</name>
</gene>
<feature type="region of interest" description="Disordered" evidence="1">
    <location>
        <begin position="488"/>
        <end position="518"/>
    </location>
</feature>
<accession>A0AAD7UJK1</accession>
<dbReference type="AlphaFoldDB" id="A0AAD7UJK1"/>
<dbReference type="InterPro" id="IPR010736">
    <property type="entry name" value="SHIPPO-rpt"/>
</dbReference>
<evidence type="ECO:0000313" key="2">
    <source>
        <dbReference type="EMBL" id="KAJ8608739.1"/>
    </source>
</evidence>
<feature type="region of interest" description="Disordered" evidence="1">
    <location>
        <begin position="1"/>
        <end position="59"/>
    </location>
</feature>
<comment type="caution">
    <text evidence="2">The sequence shown here is derived from an EMBL/GenBank/DDBJ whole genome shotgun (WGS) entry which is preliminary data.</text>
</comment>
<organism evidence="2 3">
    <name type="scientific">Chrysophaeum taylorii</name>
    <dbReference type="NCBI Taxonomy" id="2483200"/>
    <lineage>
        <taxon>Eukaryota</taxon>
        <taxon>Sar</taxon>
        <taxon>Stramenopiles</taxon>
        <taxon>Ochrophyta</taxon>
        <taxon>Pelagophyceae</taxon>
        <taxon>Pelagomonadales</taxon>
        <taxon>Pelagomonadaceae</taxon>
        <taxon>Chrysophaeum</taxon>
    </lineage>
</organism>
<dbReference type="EMBL" id="JAQMWT010000161">
    <property type="protein sequence ID" value="KAJ8608739.1"/>
    <property type="molecule type" value="Genomic_DNA"/>
</dbReference>
<feature type="region of interest" description="Disordered" evidence="1">
    <location>
        <begin position="357"/>
        <end position="386"/>
    </location>
</feature>
<name>A0AAD7UJK1_9STRA</name>
<feature type="compositionally biased region" description="Basic and acidic residues" evidence="1">
    <location>
        <begin position="105"/>
        <end position="117"/>
    </location>
</feature>
<reference evidence="2" key="1">
    <citation type="submission" date="2023-01" db="EMBL/GenBank/DDBJ databases">
        <title>Metagenome sequencing of chrysophaentin producing Chrysophaeum taylorii.</title>
        <authorList>
            <person name="Davison J."/>
            <person name="Bewley C."/>
        </authorList>
    </citation>
    <scope>NUCLEOTIDE SEQUENCE</scope>
    <source>
        <strain evidence="2">NIES-1699</strain>
    </source>
</reference>
<dbReference type="Proteomes" id="UP001230188">
    <property type="component" value="Unassembled WGS sequence"/>
</dbReference>
<feature type="region of interest" description="Disordered" evidence="1">
    <location>
        <begin position="181"/>
        <end position="241"/>
    </location>
</feature>
<feature type="compositionally biased region" description="Basic and acidic residues" evidence="1">
    <location>
        <begin position="570"/>
        <end position="588"/>
    </location>
</feature>
<sequence length="600" mass="64072">MASSAPRFSFGGRGVTRGPTALSPKDQLVPGPGSYKLETATGKQANSRRESTPQAKFPVTNRAQAAKVYSGNATLDFVCSPGPGTYDIKSTAGSRTKARSSAAFGRERGEPHSERLRPSTTPGPGPGEYNCKQSSPSKSSKFGKSKRKSVVADRQYAGPGMPVYPVYSDAAASYAGQISSIGTSVCRPSSPAYSFGGREPTKPKDRVITSAEHPSTPQSKGSQTKKRHDDESTKTASTTTKADKYSWLSGRVEKKVAVKPAVASAPRANEFVKAPTFSFGQDDRFADKMYMPHKPLPRSRDTPGAIYDIPETVGVDGPHFSFPRCGGGGIDDRARTSPGPGAYNIRLEHRMESLLGEMGPPSSPVAPSRAGSRRYSSEGQRAQNHDKEIAPALSAGAAAAMELGLKFGDIPNRPNSPAFSFGTGDRAGRAKCYTSGELNKEMIGKASPGPVTASRGICEQRYSHWQVAPNFSFGGNRVRRNEVRRQSNDIGPAQFGPHDALGKQSQSTTPASPVFGFGKASRDKIDKQFFPGDAPPHIPSLPPTSANFPGPIYFGERGVSAIGSQHSSVKRSEPQHRFGTAVREKEAKLYMPRPANNVAY</sequence>
<keyword evidence="3" id="KW-1185">Reference proteome</keyword>
<evidence type="ECO:0000313" key="3">
    <source>
        <dbReference type="Proteomes" id="UP001230188"/>
    </source>
</evidence>
<dbReference type="Pfam" id="PF07004">
    <property type="entry name" value="SHIPPO-rpt"/>
    <property type="match status" value="4"/>
</dbReference>
<evidence type="ECO:0000256" key="1">
    <source>
        <dbReference type="SAM" id="MobiDB-lite"/>
    </source>
</evidence>
<proteinExistence type="predicted"/>
<feature type="region of interest" description="Disordered" evidence="1">
    <location>
        <begin position="77"/>
        <end position="163"/>
    </location>
</feature>
<feature type="region of interest" description="Disordered" evidence="1">
    <location>
        <begin position="564"/>
        <end position="600"/>
    </location>
</feature>
<dbReference type="PANTHER" id="PTHR40429">
    <property type="entry name" value="FLAGELLAR ASSOCIATED PROTEIN"/>
    <property type="match status" value="1"/>
</dbReference>
<protein>
    <submittedName>
        <fullName evidence="2">Uncharacterized protein</fullName>
    </submittedName>
</protein>